<sequence>MVQQERDRRGPESGGDPEGPRHLTDRAAALNARAEQWADDAQVRPGFRERVEALVRDRWREPVIVLRLGDSDVGFAVPGRRLDGTVEGQEQVSQFFKGVLRGVGTAVVSVFSLANGGGAGRPFQREVRVTGPADAQVLELADRLRSLRGPWLAFSPSCVALVDTGSTYVDPADAPPATIVWEARQPQAPAVNFRRHTLTWPDGSSFRFPLHGRTEEQHLRKFVEPPGIVHWEGRPE</sequence>
<organism evidence="2 3">
    <name type="scientific">Amycolatopsis lexingtonensis</name>
    <dbReference type="NCBI Taxonomy" id="218822"/>
    <lineage>
        <taxon>Bacteria</taxon>
        <taxon>Bacillati</taxon>
        <taxon>Actinomycetota</taxon>
        <taxon>Actinomycetes</taxon>
        <taxon>Pseudonocardiales</taxon>
        <taxon>Pseudonocardiaceae</taxon>
        <taxon>Amycolatopsis</taxon>
    </lineage>
</organism>
<gene>
    <name evidence="2" type="ORF">H4696_001369</name>
</gene>
<protein>
    <submittedName>
        <fullName evidence="2">Uncharacterized protein</fullName>
    </submittedName>
</protein>
<evidence type="ECO:0000313" key="2">
    <source>
        <dbReference type="EMBL" id="MBE1494269.1"/>
    </source>
</evidence>
<feature type="compositionally biased region" description="Basic and acidic residues" evidence="1">
    <location>
        <begin position="1"/>
        <end position="11"/>
    </location>
</feature>
<dbReference type="RefSeq" id="WP_338064852.1">
    <property type="nucleotide sequence ID" value="NZ_JADBEG010000001.1"/>
</dbReference>
<feature type="region of interest" description="Disordered" evidence="1">
    <location>
        <begin position="1"/>
        <end position="26"/>
    </location>
</feature>
<name>A0ABR9HTL0_9PSEU</name>
<reference evidence="2 3" key="1">
    <citation type="submission" date="2020-10" db="EMBL/GenBank/DDBJ databases">
        <title>Sequencing the genomes of 1000 actinobacteria strains.</title>
        <authorList>
            <person name="Klenk H.-P."/>
        </authorList>
    </citation>
    <scope>NUCLEOTIDE SEQUENCE [LARGE SCALE GENOMIC DNA]</scope>
    <source>
        <strain evidence="2 3">DSM 44653</strain>
    </source>
</reference>
<evidence type="ECO:0000256" key="1">
    <source>
        <dbReference type="SAM" id="MobiDB-lite"/>
    </source>
</evidence>
<dbReference type="EMBL" id="JADBEG010000001">
    <property type="protein sequence ID" value="MBE1494269.1"/>
    <property type="molecule type" value="Genomic_DNA"/>
</dbReference>
<proteinExistence type="predicted"/>
<accession>A0ABR9HTL0</accession>
<keyword evidence="3" id="KW-1185">Reference proteome</keyword>
<evidence type="ECO:0000313" key="3">
    <source>
        <dbReference type="Proteomes" id="UP000631670"/>
    </source>
</evidence>
<comment type="caution">
    <text evidence="2">The sequence shown here is derived from an EMBL/GenBank/DDBJ whole genome shotgun (WGS) entry which is preliminary data.</text>
</comment>
<dbReference type="Proteomes" id="UP000631670">
    <property type="component" value="Unassembled WGS sequence"/>
</dbReference>